<keyword evidence="7" id="KW-0375">Hydrogen ion transport</keyword>
<comment type="similarity">
    <text evidence="2">Belongs to the ATPase A chain family.</text>
</comment>
<dbReference type="Gene3D" id="1.20.120.220">
    <property type="entry name" value="ATP synthase, F0 complex, subunit A"/>
    <property type="match status" value="1"/>
</dbReference>
<evidence type="ECO:0000256" key="10">
    <source>
        <dbReference type="ARBA" id="ARBA00023136"/>
    </source>
</evidence>
<dbReference type="CDD" id="cd00310">
    <property type="entry name" value="ATP-synt_Fo_a_6"/>
    <property type="match status" value="1"/>
</dbReference>
<evidence type="ECO:0000256" key="6">
    <source>
        <dbReference type="ARBA" id="ARBA00022692"/>
    </source>
</evidence>
<dbReference type="PROSITE" id="PS00449">
    <property type="entry name" value="ATPASE_A"/>
    <property type="match status" value="1"/>
</dbReference>
<keyword evidence="8 13" id="KW-1133">Transmembrane helix</keyword>
<dbReference type="RefSeq" id="XP_051439904.1">
    <property type="nucleotide sequence ID" value="XM_051584385.1"/>
</dbReference>
<comment type="subcellular location">
    <subcellularLocation>
        <location evidence="1">Mitochondrion inner membrane</location>
        <topology evidence="1">Multi-pass membrane protein</topology>
    </subcellularLocation>
</comment>
<dbReference type="PANTHER" id="PTHR11410">
    <property type="entry name" value="ATP SYNTHASE SUBUNIT A"/>
    <property type="match status" value="1"/>
</dbReference>
<evidence type="ECO:0000256" key="7">
    <source>
        <dbReference type="ARBA" id="ARBA00022781"/>
    </source>
</evidence>
<keyword evidence="11" id="KW-0066">ATP synthesis</keyword>
<feature type="transmembrane region" description="Helical" evidence="13">
    <location>
        <begin position="87"/>
        <end position="106"/>
    </location>
</feature>
<keyword evidence="10 13" id="KW-0472">Membrane</keyword>
<dbReference type="FunFam" id="1.20.120.220:FF:000003">
    <property type="entry name" value="ATP synthase subunit a"/>
    <property type="match status" value="1"/>
</dbReference>
<dbReference type="InterPro" id="IPR000568">
    <property type="entry name" value="ATP_synth_F0_asu"/>
</dbReference>
<evidence type="ECO:0000256" key="9">
    <source>
        <dbReference type="ARBA" id="ARBA00023065"/>
    </source>
</evidence>
<dbReference type="InterPro" id="IPR023011">
    <property type="entry name" value="ATP_synth_F0_asu_AS"/>
</dbReference>
<protein>
    <recommendedName>
        <fullName evidence="3">ATP synthase subunit a</fullName>
    </recommendedName>
    <alternativeName>
        <fullName evidence="12">F-ATPase protein 6</fullName>
    </alternativeName>
</protein>
<dbReference type="EMBL" id="MU621053">
    <property type="protein sequence ID" value="KAI8574897.1"/>
    <property type="molecule type" value="Genomic_DNA"/>
</dbReference>
<dbReference type="HAMAP" id="MF_01393">
    <property type="entry name" value="ATP_synth_a_bact"/>
    <property type="match status" value="1"/>
</dbReference>
<dbReference type="NCBIfam" id="NF004482">
    <property type="entry name" value="PRK05815.2-4"/>
    <property type="match status" value="1"/>
</dbReference>
<sequence>NIGFYFFLGIFLVIAINVLSTNNGSLIPSRWAIHSESVYGSILNMVRDQVGAKNEVYVPFVFTLFNFILFSNLAGLVPYSFTTTSHLVFTISLSTVILIGVTIIGFQKHGLKFFGFFIPAGTPFALVFLLVAIEVISYLARGLSLGLRLGANMIAGHSLLKIISTFTWKMVVAGPVLLLVSVLPVLFLTALVALELGIAMLQAYVFTILTCSYLKDAIDLH</sequence>
<dbReference type="InterPro" id="IPR045083">
    <property type="entry name" value="ATP_synth_F0_asu_bact/mt"/>
</dbReference>
<dbReference type="GeneID" id="75909735"/>
<keyword evidence="6 13" id="KW-0812">Transmembrane</keyword>
<dbReference type="SUPFAM" id="SSF81336">
    <property type="entry name" value="F1F0 ATP synthase subunit A"/>
    <property type="match status" value="1"/>
</dbReference>
<dbReference type="GO" id="GO:0045259">
    <property type="term" value="C:proton-transporting ATP synthase complex"/>
    <property type="evidence" value="ECO:0007669"/>
    <property type="project" value="UniProtKB-KW"/>
</dbReference>
<evidence type="ECO:0000256" key="3">
    <source>
        <dbReference type="ARBA" id="ARBA00021312"/>
    </source>
</evidence>
<name>A0AAD5E0I0_UMBRA</name>
<feature type="transmembrane region" description="Helical" evidence="13">
    <location>
        <begin position="113"/>
        <end position="139"/>
    </location>
</feature>
<dbReference type="GO" id="GO:0046933">
    <property type="term" value="F:proton-transporting ATP synthase activity, rotational mechanism"/>
    <property type="evidence" value="ECO:0007669"/>
    <property type="project" value="TreeGrafter"/>
</dbReference>
<accession>A0AAD5E0I0</accession>
<dbReference type="GO" id="GO:0005743">
    <property type="term" value="C:mitochondrial inner membrane"/>
    <property type="evidence" value="ECO:0007669"/>
    <property type="project" value="UniProtKB-SubCell"/>
</dbReference>
<evidence type="ECO:0000256" key="1">
    <source>
        <dbReference type="ARBA" id="ARBA00004448"/>
    </source>
</evidence>
<keyword evidence="5" id="KW-0138">CF(0)</keyword>
<proteinExistence type="inferred from homology"/>
<organism evidence="14 15">
    <name type="scientific">Umbelopsis ramanniana AG</name>
    <dbReference type="NCBI Taxonomy" id="1314678"/>
    <lineage>
        <taxon>Eukaryota</taxon>
        <taxon>Fungi</taxon>
        <taxon>Fungi incertae sedis</taxon>
        <taxon>Mucoromycota</taxon>
        <taxon>Mucoromycotina</taxon>
        <taxon>Umbelopsidomycetes</taxon>
        <taxon>Umbelopsidales</taxon>
        <taxon>Umbelopsidaceae</taxon>
        <taxon>Umbelopsis</taxon>
    </lineage>
</organism>
<feature type="transmembrane region" description="Helical" evidence="13">
    <location>
        <begin position="56"/>
        <end position="81"/>
    </location>
</feature>
<dbReference type="AlphaFoldDB" id="A0AAD5E0I0"/>
<feature type="transmembrane region" description="Helical" evidence="13">
    <location>
        <begin position="6"/>
        <end position="27"/>
    </location>
</feature>
<evidence type="ECO:0000256" key="5">
    <source>
        <dbReference type="ARBA" id="ARBA00022547"/>
    </source>
</evidence>
<keyword evidence="9" id="KW-0406">Ion transport</keyword>
<feature type="transmembrane region" description="Helical" evidence="13">
    <location>
        <begin position="170"/>
        <end position="190"/>
    </location>
</feature>
<dbReference type="InterPro" id="IPR035908">
    <property type="entry name" value="F0_ATP_A_sf"/>
</dbReference>
<evidence type="ECO:0000256" key="13">
    <source>
        <dbReference type="SAM" id="Phobius"/>
    </source>
</evidence>
<evidence type="ECO:0000256" key="12">
    <source>
        <dbReference type="ARBA" id="ARBA00032954"/>
    </source>
</evidence>
<feature type="non-terminal residue" evidence="14">
    <location>
        <position position="1"/>
    </location>
</feature>
<reference evidence="14" key="1">
    <citation type="submission" date="2021-06" db="EMBL/GenBank/DDBJ databases">
        <authorList>
            <consortium name="DOE Joint Genome Institute"/>
            <person name="Mondo S.J."/>
            <person name="Amses K.R."/>
            <person name="Simmons D.R."/>
            <person name="Longcore J.E."/>
            <person name="Seto K."/>
            <person name="Alves G.H."/>
            <person name="Bonds A.E."/>
            <person name="Quandt C.A."/>
            <person name="Davis W.J."/>
            <person name="Chang Y."/>
            <person name="Letcher P.M."/>
            <person name="Powell M.J."/>
            <person name="Kuo A."/>
            <person name="Labutti K."/>
            <person name="Pangilinan J."/>
            <person name="Andreopoulos W."/>
            <person name="Tritt A."/>
            <person name="Riley R."/>
            <person name="Hundley H."/>
            <person name="Johnson J."/>
            <person name="Lipzen A."/>
            <person name="Barry K."/>
            <person name="Berbee M.L."/>
            <person name="Buchler N.E."/>
            <person name="Grigoriev I.V."/>
            <person name="Spatafora J.W."/>
            <person name="Stajich J.E."/>
            <person name="James T.Y."/>
        </authorList>
    </citation>
    <scope>NUCLEOTIDE SEQUENCE</scope>
    <source>
        <strain evidence="14">AG</strain>
    </source>
</reference>
<gene>
    <name evidence="14" type="ORF">K450DRAFT_181598</name>
</gene>
<keyword evidence="15" id="KW-1185">Reference proteome</keyword>
<evidence type="ECO:0000256" key="11">
    <source>
        <dbReference type="ARBA" id="ARBA00023310"/>
    </source>
</evidence>
<dbReference type="NCBIfam" id="TIGR01131">
    <property type="entry name" value="ATP_synt_6_or_A"/>
    <property type="match status" value="1"/>
</dbReference>
<evidence type="ECO:0000256" key="2">
    <source>
        <dbReference type="ARBA" id="ARBA00006810"/>
    </source>
</evidence>
<keyword evidence="4" id="KW-0813">Transport</keyword>
<dbReference type="Pfam" id="PF00119">
    <property type="entry name" value="ATP-synt_A"/>
    <property type="match status" value="1"/>
</dbReference>
<dbReference type="PANTHER" id="PTHR11410:SF0">
    <property type="entry name" value="ATP SYNTHASE SUBUNIT A"/>
    <property type="match status" value="1"/>
</dbReference>
<evidence type="ECO:0000313" key="14">
    <source>
        <dbReference type="EMBL" id="KAI8574897.1"/>
    </source>
</evidence>
<dbReference type="PRINTS" id="PR00123">
    <property type="entry name" value="ATPASEA"/>
</dbReference>
<reference evidence="14" key="2">
    <citation type="journal article" date="2022" name="Proc. Natl. Acad. Sci. U.S.A.">
        <title>Diploid-dominant life cycles characterize the early evolution of Fungi.</title>
        <authorList>
            <person name="Amses K.R."/>
            <person name="Simmons D.R."/>
            <person name="Longcore J.E."/>
            <person name="Mondo S.J."/>
            <person name="Seto K."/>
            <person name="Jeronimo G.H."/>
            <person name="Bonds A.E."/>
            <person name="Quandt C.A."/>
            <person name="Davis W.J."/>
            <person name="Chang Y."/>
            <person name="Federici B.A."/>
            <person name="Kuo A."/>
            <person name="LaButti K."/>
            <person name="Pangilinan J."/>
            <person name="Andreopoulos W."/>
            <person name="Tritt A."/>
            <person name="Riley R."/>
            <person name="Hundley H."/>
            <person name="Johnson J."/>
            <person name="Lipzen A."/>
            <person name="Barry K."/>
            <person name="Lang B.F."/>
            <person name="Cuomo C.A."/>
            <person name="Buchler N.E."/>
            <person name="Grigoriev I.V."/>
            <person name="Spatafora J.W."/>
            <person name="Stajich J.E."/>
            <person name="James T.Y."/>
        </authorList>
    </citation>
    <scope>NUCLEOTIDE SEQUENCE</scope>
    <source>
        <strain evidence="14">AG</strain>
    </source>
</reference>
<evidence type="ECO:0000256" key="4">
    <source>
        <dbReference type="ARBA" id="ARBA00022448"/>
    </source>
</evidence>
<evidence type="ECO:0000313" key="15">
    <source>
        <dbReference type="Proteomes" id="UP001206595"/>
    </source>
</evidence>
<evidence type="ECO:0000256" key="8">
    <source>
        <dbReference type="ARBA" id="ARBA00022989"/>
    </source>
</evidence>
<dbReference type="Proteomes" id="UP001206595">
    <property type="component" value="Unassembled WGS sequence"/>
</dbReference>
<comment type="caution">
    <text evidence="14">The sequence shown here is derived from an EMBL/GenBank/DDBJ whole genome shotgun (WGS) entry which is preliminary data.</text>
</comment>